<feature type="compositionally biased region" description="Polar residues" evidence="1">
    <location>
        <begin position="82"/>
        <end position="97"/>
    </location>
</feature>
<dbReference type="EMBL" id="KZ805308">
    <property type="protein sequence ID" value="PVI06575.1"/>
    <property type="molecule type" value="Genomic_DNA"/>
</dbReference>
<protein>
    <submittedName>
        <fullName evidence="2">Uncharacterized protein</fullName>
    </submittedName>
</protein>
<feature type="compositionally biased region" description="Basic residues" evidence="1">
    <location>
        <begin position="132"/>
        <end position="158"/>
    </location>
</feature>
<organism evidence="2 3">
    <name type="scientific">Periconia macrospinosa</name>
    <dbReference type="NCBI Taxonomy" id="97972"/>
    <lineage>
        <taxon>Eukaryota</taxon>
        <taxon>Fungi</taxon>
        <taxon>Dikarya</taxon>
        <taxon>Ascomycota</taxon>
        <taxon>Pezizomycotina</taxon>
        <taxon>Dothideomycetes</taxon>
        <taxon>Pleosporomycetidae</taxon>
        <taxon>Pleosporales</taxon>
        <taxon>Massarineae</taxon>
        <taxon>Periconiaceae</taxon>
        <taxon>Periconia</taxon>
    </lineage>
</organism>
<proteinExistence type="predicted"/>
<feature type="compositionally biased region" description="Basic and acidic residues" evidence="1">
    <location>
        <begin position="203"/>
        <end position="217"/>
    </location>
</feature>
<name>A0A2V1EBF5_9PLEO</name>
<evidence type="ECO:0000313" key="3">
    <source>
        <dbReference type="Proteomes" id="UP000244855"/>
    </source>
</evidence>
<feature type="compositionally biased region" description="Basic and acidic residues" evidence="1">
    <location>
        <begin position="104"/>
        <end position="113"/>
    </location>
</feature>
<dbReference type="Proteomes" id="UP000244855">
    <property type="component" value="Unassembled WGS sequence"/>
</dbReference>
<accession>A0A2V1EBF5</accession>
<feature type="compositionally biased region" description="Basic residues" evidence="1">
    <location>
        <begin position="12"/>
        <end position="27"/>
    </location>
</feature>
<gene>
    <name evidence="2" type="ORF">DM02DRAFT_426442</name>
</gene>
<dbReference type="OrthoDB" id="3944683at2759"/>
<sequence length="318" mass="36826">MCFCFPFTSSKPKNKRSSPPRNKKKRDRPPSSSLHGDGRRVVVDGGEKRSSVDRSKTRAPLASPYRDWEDYMYRQQTQQTQPYSQVHRSSADPSRNGVQHRRSLHVDVPDVWHRPVVPESTNISDEMLLNPRPHRSHHTRQKHASQKTLRGHGKRVKSNKTTAEKSGWRNPFAPSPDRTPRRRDHRHYQSIDSPPHTQHSHRHSSDRSHRDNPESSRSHQRQHRSRPRRDSSGRQPRSNTSARRDPDRRFAVLAATNTALEDLRREAFLPSPPPRRERLRRYGGVTIPAASIPYTWDCVSSQTSNGYGEPSSRSRRGR</sequence>
<evidence type="ECO:0000313" key="2">
    <source>
        <dbReference type="EMBL" id="PVI06575.1"/>
    </source>
</evidence>
<feature type="compositionally biased region" description="Basic residues" evidence="1">
    <location>
        <begin position="218"/>
        <end position="227"/>
    </location>
</feature>
<feature type="region of interest" description="Disordered" evidence="1">
    <location>
        <begin position="1"/>
        <end position="250"/>
    </location>
</feature>
<evidence type="ECO:0000256" key="1">
    <source>
        <dbReference type="SAM" id="MobiDB-lite"/>
    </source>
</evidence>
<keyword evidence="3" id="KW-1185">Reference proteome</keyword>
<dbReference type="AlphaFoldDB" id="A0A2V1EBF5"/>
<reference evidence="2 3" key="1">
    <citation type="journal article" date="2018" name="Sci. Rep.">
        <title>Comparative genomics provides insights into the lifestyle and reveals functional heterogeneity of dark septate endophytic fungi.</title>
        <authorList>
            <person name="Knapp D.G."/>
            <person name="Nemeth J.B."/>
            <person name="Barry K."/>
            <person name="Hainaut M."/>
            <person name="Henrissat B."/>
            <person name="Johnson J."/>
            <person name="Kuo A."/>
            <person name="Lim J.H.P."/>
            <person name="Lipzen A."/>
            <person name="Nolan M."/>
            <person name="Ohm R.A."/>
            <person name="Tamas L."/>
            <person name="Grigoriev I.V."/>
            <person name="Spatafora J.W."/>
            <person name="Nagy L.G."/>
            <person name="Kovacs G.M."/>
        </authorList>
    </citation>
    <scope>NUCLEOTIDE SEQUENCE [LARGE SCALE GENOMIC DNA]</scope>
    <source>
        <strain evidence="2 3">DSE2036</strain>
    </source>
</reference>
<feature type="compositionally biased region" description="Basic and acidic residues" evidence="1">
    <location>
        <begin position="36"/>
        <end position="56"/>
    </location>
</feature>
<feature type="region of interest" description="Disordered" evidence="1">
    <location>
        <begin position="298"/>
        <end position="318"/>
    </location>
</feature>